<dbReference type="GO" id="GO:0009675">
    <property type="term" value="F:high-affinity sulfate:proton symporter activity"/>
    <property type="evidence" value="ECO:0007669"/>
    <property type="project" value="TreeGrafter"/>
</dbReference>
<dbReference type="InterPro" id="IPR059112">
    <property type="entry name" value="CysZ/EI24"/>
</dbReference>
<keyword evidence="9 11" id="KW-0472">Membrane</keyword>
<feature type="transmembrane region" description="Helical" evidence="11">
    <location>
        <begin position="141"/>
        <end position="162"/>
    </location>
</feature>
<feature type="transmembrane region" description="Helical" evidence="11">
    <location>
        <begin position="208"/>
        <end position="233"/>
    </location>
</feature>
<evidence type="ECO:0000256" key="7">
    <source>
        <dbReference type="ARBA" id="ARBA00022989"/>
    </source>
</evidence>
<keyword evidence="4" id="KW-0997">Cell inner membrane</keyword>
<dbReference type="Proteomes" id="UP000549913">
    <property type="component" value="Unassembled WGS sequence"/>
</dbReference>
<dbReference type="RefSeq" id="WP_179548446.1">
    <property type="nucleotide sequence ID" value="NZ_BSEW01000002.1"/>
</dbReference>
<keyword evidence="8" id="KW-0764">Sulfate transport</keyword>
<comment type="caution">
    <text evidence="12">The sequence shown here is derived from an EMBL/GenBank/DDBJ whole genome shotgun (WGS) entry which is preliminary data.</text>
</comment>
<protein>
    <submittedName>
        <fullName evidence="12">CysZ protein</fullName>
    </submittedName>
</protein>
<reference evidence="12 13" key="1">
    <citation type="submission" date="2020-07" db="EMBL/GenBank/DDBJ databases">
        <title>Sequencing the genomes of 1000 actinobacteria strains.</title>
        <authorList>
            <person name="Klenk H.-P."/>
        </authorList>
    </citation>
    <scope>NUCLEOTIDE SEQUENCE [LARGE SCALE GENOMIC DNA]</scope>
    <source>
        <strain evidence="12 13">DSM 26474</strain>
    </source>
</reference>
<gene>
    <name evidence="12" type="ORF">BJ984_002666</name>
</gene>
<dbReference type="EMBL" id="JACCBM010000001">
    <property type="protein sequence ID" value="NYD71508.1"/>
    <property type="molecule type" value="Genomic_DNA"/>
</dbReference>
<evidence type="ECO:0000256" key="6">
    <source>
        <dbReference type="ARBA" id="ARBA00022692"/>
    </source>
</evidence>
<evidence type="ECO:0000256" key="9">
    <source>
        <dbReference type="ARBA" id="ARBA00023136"/>
    </source>
</evidence>
<evidence type="ECO:0000256" key="8">
    <source>
        <dbReference type="ARBA" id="ARBA00023032"/>
    </source>
</evidence>
<evidence type="ECO:0000256" key="4">
    <source>
        <dbReference type="ARBA" id="ARBA00022519"/>
    </source>
</evidence>
<keyword evidence="6 11" id="KW-0812">Transmembrane</keyword>
<keyword evidence="13" id="KW-1185">Reference proteome</keyword>
<evidence type="ECO:0000256" key="1">
    <source>
        <dbReference type="ARBA" id="ARBA00004141"/>
    </source>
</evidence>
<feature type="region of interest" description="Disordered" evidence="10">
    <location>
        <begin position="245"/>
        <end position="271"/>
    </location>
</feature>
<evidence type="ECO:0000256" key="3">
    <source>
        <dbReference type="ARBA" id="ARBA00022475"/>
    </source>
</evidence>
<keyword evidence="7 11" id="KW-1133">Transmembrane helix</keyword>
<proteinExistence type="predicted"/>
<feature type="transmembrane region" description="Helical" evidence="11">
    <location>
        <begin position="75"/>
        <end position="100"/>
    </location>
</feature>
<evidence type="ECO:0000313" key="13">
    <source>
        <dbReference type="Proteomes" id="UP000549913"/>
    </source>
</evidence>
<dbReference type="GO" id="GO:0000103">
    <property type="term" value="P:sulfate assimilation"/>
    <property type="evidence" value="ECO:0007669"/>
    <property type="project" value="TreeGrafter"/>
</dbReference>
<organism evidence="12 13">
    <name type="scientific">Herbiconiux flava</name>
    <dbReference type="NCBI Taxonomy" id="881268"/>
    <lineage>
        <taxon>Bacteria</taxon>
        <taxon>Bacillati</taxon>
        <taxon>Actinomycetota</taxon>
        <taxon>Actinomycetes</taxon>
        <taxon>Micrococcales</taxon>
        <taxon>Microbacteriaceae</taxon>
        <taxon>Herbiconiux</taxon>
    </lineage>
</organism>
<comment type="subcellular location">
    <subcellularLocation>
        <location evidence="1">Membrane</location>
        <topology evidence="1">Multi-pass membrane protein</topology>
    </subcellularLocation>
</comment>
<evidence type="ECO:0000313" key="12">
    <source>
        <dbReference type="EMBL" id="NYD71508.1"/>
    </source>
</evidence>
<dbReference type="GO" id="GO:0005886">
    <property type="term" value="C:plasma membrane"/>
    <property type="evidence" value="ECO:0007669"/>
    <property type="project" value="TreeGrafter"/>
</dbReference>
<dbReference type="InterPro" id="IPR050480">
    <property type="entry name" value="CysZ-like"/>
</dbReference>
<keyword evidence="2" id="KW-0813">Transport</keyword>
<evidence type="ECO:0000256" key="10">
    <source>
        <dbReference type="SAM" id="MobiDB-lite"/>
    </source>
</evidence>
<evidence type="ECO:0000256" key="5">
    <source>
        <dbReference type="ARBA" id="ARBA00022605"/>
    </source>
</evidence>
<dbReference type="GO" id="GO:0019344">
    <property type="term" value="P:cysteine biosynthetic process"/>
    <property type="evidence" value="ECO:0007669"/>
    <property type="project" value="TreeGrafter"/>
</dbReference>
<feature type="transmembrane region" description="Helical" evidence="11">
    <location>
        <begin position="24"/>
        <end position="55"/>
    </location>
</feature>
<feature type="transmembrane region" description="Helical" evidence="11">
    <location>
        <begin position="168"/>
        <end position="187"/>
    </location>
</feature>
<sequence>MIRSFLEGVGLFGRGLGFWLSRPGLMLLGAVPAAIVGAVYVTGIVLLVVYSPALADWATPFADRWDEPWREITRAAASLALVGLGVLLVVFTYTAITLAVGDPFYERIWRATEETLGEAPGEPASGFWGQLARGILNALRLLLLALGIGLVLFAVGLVPVVGQIAGPVLGALFGGWVLALELTGFAFDARDIPLKERRRMLGHRRARTLGFGVAAYLVFLIPLGAVVAMPAAVAGATRLARAANAEAGRHPKVTPRSRDDAGETDQTVSRA</sequence>
<dbReference type="AlphaFoldDB" id="A0A852SRD7"/>
<keyword evidence="3" id="KW-1003">Cell membrane</keyword>
<evidence type="ECO:0000256" key="11">
    <source>
        <dbReference type="SAM" id="Phobius"/>
    </source>
</evidence>
<dbReference type="Pfam" id="PF07264">
    <property type="entry name" value="EI24"/>
    <property type="match status" value="1"/>
</dbReference>
<evidence type="ECO:0000256" key="2">
    <source>
        <dbReference type="ARBA" id="ARBA00022448"/>
    </source>
</evidence>
<dbReference type="PANTHER" id="PTHR37468:SF1">
    <property type="entry name" value="SULFATE TRANSPORTER CYSZ"/>
    <property type="match status" value="1"/>
</dbReference>
<dbReference type="PANTHER" id="PTHR37468">
    <property type="entry name" value="SULFATE TRANSPORTER CYSZ"/>
    <property type="match status" value="1"/>
</dbReference>
<accession>A0A852SRD7</accession>
<name>A0A852SRD7_9MICO</name>
<keyword evidence="5" id="KW-0028">Amino-acid biosynthesis</keyword>